<reference evidence="2 3" key="1">
    <citation type="journal article" date="2023" name="G3 (Bethesda)">
        <title>A chromosome-length genome assembly and annotation of blackberry (Rubus argutus, cv. 'Hillquist').</title>
        <authorList>
            <person name="Bruna T."/>
            <person name="Aryal R."/>
            <person name="Dudchenko O."/>
            <person name="Sargent D.J."/>
            <person name="Mead D."/>
            <person name="Buti M."/>
            <person name="Cavallini A."/>
            <person name="Hytonen T."/>
            <person name="Andres J."/>
            <person name="Pham M."/>
            <person name="Weisz D."/>
            <person name="Mascagni F."/>
            <person name="Usai G."/>
            <person name="Natali L."/>
            <person name="Bassil N."/>
            <person name="Fernandez G.E."/>
            <person name="Lomsadze A."/>
            <person name="Armour M."/>
            <person name="Olukolu B."/>
            <person name="Poorten T."/>
            <person name="Britton C."/>
            <person name="Davik J."/>
            <person name="Ashrafi H."/>
            <person name="Aiden E.L."/>
            <person name="Borodovsky M."/>
            <person name="Worthington M."/>
        </authorList>
    </citation>
    <scope>NUCLEOTIDE SEQUENCE [LARGE SCALE GENOMIC DNA]</scope>
    <source>
        <strain evidence="2">PI 553951</strain>
    </source>
</reference>
<sequence length="163" mass="18319">MARPLSSSPAAWVLVQYLYQHPQHINSGPIIAVFSVLSFIIFLCLFKKTKNSQRKQEVVASNKSQSQSRDTKLVSKINSKMGSKAVAMAKLISWRKAENAGVQSVGRRDDHHVDEAVWRKRIIMGERCSPLNFSGKIVYDSEGNRLLESDSPHLDHQDRSLAS</sequence>
<feature type="transmembrane region" description="Helical" evidence="1">
    <location>
        <begin position="27"/>
        <end position="46"/>
    </location>
</feature>
<dbReference type="PANTHER" id="PTHR33237:SF31">
    <property type="entry name" value="F2P16.13 PROTEIN"/>
    <property type="match status" value="1"/>
</dbReference>
<evidence type="ECO:0000256" key="1">
    <source>
        <dbReference type="SAM" id="Phobius"/>
    </source>
</evidence>
<evidence type="ECO:0008006" key="4">
    <source>
        <dbReference type="Google" id="ProtNLM"/>
    </source>
</evidence>
<protein>
    <recommendedName>
        <fullName evidence="4">Transmembrane protein</fullName>
    </recommendedName>
</protein>
<evidence type="ECO:0000313" key="2">
    <source>
        <dbReference type="EMBL" id="KAK9951168.1"/>
    </source>
</evidence>
<dbReference type="EMBL" id="JBEDUW010000001">
    <property type="protein sequence ID" value="KAK9951168.1"/>
    <property type="molecule type" value="Genomic_DNA"/>
</dbReference>
<organism evidence="2 3">
    <name type="scientific">Rubus argutus</name>
    <name type="common">Southern blackberry</name>
    <dbReference type="NCBI Taxonomy" id="59490"/>
    <lineage>
        <taxon>Eukaryota</taxon>
        <taxon>Viridiplantae</taxon>
        <taxon>Streptophyta</taxon>
        <taxon>Embryophyta</taxon>
        <taxon>Tracheophyta</taxon>
        <taxon>Spermatophyta</taxon>
        <taxon>Magnoliopsida</taxon>
        <taxon>eudicotyledons</taxon>
        <taxon>Gunneridae</taxon>
        <taxon>Pentapetalae</taxon>
        <taxon>rosids</taxon>
        <taxon>fabids</taxon>
        <taxon>Rosales</taxon>
        <taxon>Rosaceae</taxon>
        <taxon>Rosoideae</taxon>
        <taxon>Rosoideae incertae sedis</taxon>
        <taxon>Rubus</taxon>
    </lineage>
</organism>
<proteinExistence type="predicted"/>
<gene>
    <name evidence="2" type="ORF">M0R45_006626</name>
</gene>
<name>A0AAW1YR38_RUBAR</name>
<keyword evidence="1" id="KW-1133">Transmembrane helix</keyword>
<dbReference type="Proteomes" id="UP001457282">
    <property type="component" value="Unassembled WGS sequence"/>
</dbReference>
<evidence type="ECO:0000313" key="3">
    <source>
        <dbReference type="Proteomes" id="UP001457282"/>
    </source>
</evidence>
<comment type="caution">
    <text evidence="2">The sequence shown here is derived from an EMBL/GenBank/DDBJ whole genome shotgun (WGS) entry which is preliminary data.</text>
</comment>
<dbReference type="PANTHER" id="PTHR33237">
    <property type="entry name" value="F2P16.13 PROTEIN-RELATED"/>
    <property type="match status" value="1"/>
</dbReference>
<keyword evidence="1" id="KW-0472">Membrane</keyword>
<accession>A0AAW1YR38</accession>
<keyword evidence="1" id="KW-0812">Transmembrane</keyword>
<keyword evidence="3" id="KW-1185">Reference proteome</keyword>
<dbReference type="AlphaFoldDB" id="A0AAW1YR38"/>